<dbReference type="STRING" id="333138.LQ50_00230"/>
<evidence type="ECO:0000313" key="1">
    <source>
        <dbReference type="EMBL" id="KHF41769.1"/>
    </source>
</evidence>
<gene>
    <name evidence="1" type="ORF">LQ50_00230</name>
</gene>
<dbReference type="OrthoDB" id="2377175at2"/>
<accession>A0A0B0INX3</accession>
<name>A0A0B0INX3_9BACI</name>
<proteinExistence type="predicted"/>
<organism evidence="1 2">
    <name type="scientific">Halalkalibacter okhensis</name>
    <dbReference type="NCBI Taxonomy" id="333138"/>
    <lineage>
        <taxon>Bacteria</taxon>
        <taxon>Bacillati</taxon>
        <taxon>Bacillota</taxon>
        <taxon>Bacilli</taxon>
        <taxon>Bacillales</taxon>
        <taxon>Bacillaceae</taxon>
        <taxon>Halalkalibacter</taxon>
    </lineage>
</organism>
<dbReference type="AlphaFoldDB" id="A0A0B0INX3"/>
<keyword evidence="2" id="KW-1185">Reference proteome</keyword>
<sequence length="62" mass="7513">MTNRYHCCATCTHFGAEKKAGRMQYHCVRLGFETKPVYKFNCWEPKEHVKKLMKKRNHFYLS</sequence>
<dbReference type="RefSeq" id="WP_034624865.1">
    <property type="nucleotide sequence ID" value="NZ_JRJU01000001.1"/>
</dbReference>
<reference evidence="1 2" key="1">
    <citation type="submission" date="2014-09" db="EMBL/GenBank/DDBJ databases">
        <title>Genome sequencing and annotation of Bacillus Okhensis strain Kh10-101T.</title>
        <authorList>
            <person name="Prakash J.S."/>
        </authorList>
    </citation>
    <scope>NUCLEOTIDE SEQUENCE [LARGE SCALE GENOMIC DNA]</scope>
    <source>
        <strain evidence="2">Kh10-101T</strain>
    </source>
</reference>
<protein>
    <submittedName>
        <fullName evidence="1">Uncharacterized protein</fullName>
    </submittedName>
</protein>
<dbReference type="Proteomes" id="UP000030832">
    <property type="component" value="Unassembled WGS sequence"/>
</dbReference>
<dbReference type="EMBL" id="JRJU01000001">
    <property type="protein sequence ID" value="KHF41769.1"/>
    <property type="molecule type" value="Genomic_DNA"/>
</dbReference>
<comment type="caution">
    <text evidence="1">The sequence shown here is derived from an EMBL/GenBank/DDBJ whole genome shotgun (WGS) entry which is preliminary data.</text>
</comment>
<evidence type="ECO:0000313" key="2">
    <source>
        <dbReference type="Proteomes" id="UP000030832"/>
    </source>
</evidence>
<dbReference type="eggNOG" id="ENOG5033D14">
    <property type="taxonomic scope" value="Bacteria"/>
</dbReference>